<evidence type="ECO:0000256" key="2">
    <source>
        <dbReference type="ARBA" id="ARBA00008239"/>
    </source>
</evidence>
<dbReference type="InterPro" id="IPR001404">
    <property type="entry name" value="Hsp90_fam"/>
</dbReference>
<feature type="binding site" evidence="9">
    <location>
        <position position="35"/>
    </location>
    <ligand>
        <name>ATP</name>
        <dbReference type="ChEBI" id="CHEBI:30616"/>
    </ligand>
</feature>
<dbReference type="GO" id="GO:0051082">
    <property type="term" value="F:unfolded protein binding"/>
    <property type="evidence" value="ECO:0007669"/>
    <property type="project" value="UniProtKB-UniRule"/>
</dbReference>
<dbReference type="STRING" id="1033810.HLPCO_001908"/>
<feature type="binding site" evidence="9">
    <location>
        <position position="89"/>
    </location>
    <ligand>
        <name>ATP</name>
        <dbReference type="ChEBI" id="CHEBI:30616"/>
    </ligand>
</feature>
<dbReference type="RefSeq" id="WP_008827399.1">
    <property type="nucleotide sequence ID" value="NZ_AFNU02000006.1"/>
</dbReference>
<dbReference type="InterPro" id="IPR020575">
    <property type="entry name" value="Hsp90_N"/>
</dbReference>
<reference evidence="12 13" key="2">
    <citation type="journal article" date="2013" name="PLoS ONE">
        <title>INDIGO - INtegrated Data Warehouse of MIcrobial GenOmes with Examples from the Red Sea Extremophiles.</title>
        <authorList>
            <person name="Alam I."/>
            <person name="Antunes A."/>
            <person name="Kamau A.A."/>
            <person name="Ba Alawi W."/>
            <person name="Kalkatawi M."/>
            <person name="Stingl U."/>
            <person name="Bajic V.B."/>
        </authorList>
    </citation>
    <scope>NUCLEOTIDE SEQUENCE [LARGE SCALE GENOMIC DNA]</scope>
    <source>
        <strain evidence="12 13">SSD-17B</strain>
    </source>
</reference>
<comment type="subunit">
    <text evidence="8">Homodimer.</text>
</comment>
<keyword evidence="6 8" id="KW-0346">Stress response</keyword>
<dbReference type="FunFam" id="3.30.565.10:FF:000009">
    <property type="entry name" value="Molecular chaperone HtpG"/>
    <property type="match status" value="1"/>
</dbReference>
<feature type="binding site" evidence="9">
    <location>
        <begin position="96"/>
        <end position="97"/>
    </location>
    <ligand>
        <name>ATP</name>
        <dbReference type="ChEBI" id="CHEBI:30616"/>
    </ligand>
</feature>
<dbReference type="HAMAP" id="MF_00505">
    <property type="entry name" value="HSP90"/>
    <property type="match status" value="1"/>
</dbReference>
<feature type="binding site" evidence="9">
    <location>
        <position position="348"/>
    </location>
    <ligand>
        <name>ATP</name>
        <dbReference type="ChEBI" id="CHEBI:30616"/>
    </ligand>
</feature>
<evidence type="ECO:0000313" key="12">
    <source>
        <dbReference type="EMBL" id="ERJ11994.1"/>
    </source>
</evidence>
<comment type="function">
    <text evidence="8">Molecular chaperone. Has ATPase activity.</text>
</comment>
<feature type="binding site" evidence="9">
    <location>
        <position position="95"/>
    </location>
    <ligand>
        <name>ATP</name>
        <dbReference type="ChEBI" id="CHEBI:30616"/>
    </ligand>
</feature>
<dbReference type="PANTHER" id="PTHR11528">
    <property type="entry name" value="HEAT SHOCK PROTEIN 90 FAMILY MEMBER"/>
    <property type="match status" value="1"/>
</dbReference>
<feature type="binding site" evidence="9">
    <location>
        <begin position="117"/>
        <end position="122"/>
    </location>
    <ligand>
        <name>ATP</name>
        <dbReference type="ChEBI" id="CHEBI:30616"/>
    </ligand>
</feature>
<dbReference type="InterPro" id="IPR036890">
    <property type="entry name" value="HATPase_C_sf"/>
</dbReference>
<feature type="binding site" evidence="9">
    <location>
        <position position="167"/>
    </location>
    <ligand>
        <name>ATP</name>
        <dbReference type="ChEBI" id="CHEBI:30616"/>
    </ligand>
</feature>
<comment type="subcellular location">
    <subcellularLocation>
        <location evidence="1 8">Cytoplasm</location>
    </subcellularLocation>
</comment>
<dbReference type="InterPro" id="IPR019805">
    <property type="entry name" value="Heat_shock_protein_90_CS"/>
</dbReference>
<dbReference type="Gene3D" id="1.20.120.790">
    <property type="entry name" value="Heat shock protein 90, C-terminal domain"/>
    <property type="match status" value="1"/>
</dbReference>
<sequence length="638" mass="74839">MSKHEFKTESKQLLNLMINSIYTHKEIFLRELISNSSDAIDKYNYLSLTDDRLKTEENYEIEIIPNKDAKTITIKDNGIGMTKEELMENLGTIAKSGSKAFIEKLKESKDNVDIIGQFGVGFYSAFMVADKVVVKTKSPYEDTGYVWESTGESDFTIEDLSKNEHGTEITLHLRENDDDESYDTYLEEYKIKELVKKYSDYVRYPITMEVTKEVPKNDDASEDTDKEPEYETVIEQETLNSMVPIWKKKKSEVSDEDFNEFYKYQFHDYENPLTVINKKVEGMLNYNALLFIPKRVPQDFYTDQFEKGLQLYSKGVFIMDKCKELIPDHFRFVKGLVDSPDLTLNISREMLQHSRQLKKIASNLEKKIKSELEKMLRNDRESYIELFEQFGVNIKYGLYDQFGAKKDLLKDLVMYISSETKEYTTLKEYVERMKDNQEFIYYASGSSKEQIDRLPQMELLKEKGYEVLYFKDDVDEFAINFLTEYDEKKFKNISQGDLNLESEEEKKEIEEKEKEYKDMMSYIKDSLKDKVSEVKISSRLKESAVCLVSKDGVSFEMERILKSMPNNNGMMKAERVLELNPNHNLFKALENLYNNNKEEVKDYADLLYDQALLVEGFELEDPVKFANKMSNLMVKSIK</sequence>
<dbReference type="GO" id="GO:0016887">
    <property type="term" value="F:ATP hydrolysis activity"/>
    <property type="evidence" value="ECO:0007669"/>
    <property type="project" value="InterPro"/>
</dbReference>
<dbReference type="Gene3D" id="3.30.565.10">
    <property type="entry name" value="Histidine kinase-like ATPase, C-terminal domain"/>
    <property type="match status" value="1"/>
</dbReference>
<dbReference type="Pfam" id="PF00183">
    <property type="entry name" value="HSP90"/>
    <property type="match status" value="1"/>
</dbReference>
<evidence type="ECO:0000259" key="11">
    <source>
        <dbReference type="SMART" id="SM00387"/>
    </source>
</evidence>
<dbReference type="GO" id="GO:0005524">
    <property type="term" value="F:ATP binding"/>
    <property type="evidence" value="ECO:0007669"/>
    <property type="project" value="UniProtKB-UniRule"/>
</dbReference>
<feature type="domain" description="Histidine kinase/HSP90-like ATPase" evidence="11">
    <location>
        <begin position="24"/>
        <end position="177"/>
    </location>
</feature>
<dbReference type="SUPFAM" id="SSF54211">
    <property type="entry name" value="Ribosomal protein S5 domain 2-like"/>
    <property type="match status" value="1"/>
</dbReference>
<evidence type="ECO:0000256" key="10">
    <source>
        <dbReference type="SAM" id="Coils"/>
    </source>
</evidence>
<dbReference type="PIRSF" id="PIRSF002583">
    <property type="entry name" value="Hsp90"/>
    <property type="match status" value="1"/>
</dbReference>
<gene>
    <name evidence="8 12" type="primary">htpG</name>
    <name evidence="12" type="ORF">HLPCO_001908</name>
</gene>
<dbReference type="CDD" id="cd16927">
    <property type="entry name" value="HATPase_Hsp90-like"/>
    <property type="match status" value="1"/>
</dbReference>
<dbReference type="GO" id="GO:0005737">
    <property type="term" value="C:cytoplasm"/>
    <property type="evidence" value="ECO:0007669"/>
    <property type="project" value="UniProtKB-SubCell"/>
</dbReference>
<keyword evidence="5 8" id="KW-0067">ATP-binding</keyword>
<feature type="region of interest" description="A; substrate-binding" evidence="8">
    <location>
        <begin position="1"/>
        <end position="348"/>
    </location>
</feature>
<dbReference type="SUPFAM" id="SSF110942">
    <property type="entry name" value="HSP90 C-terminal domain"/>
    <property type="match status" value="1"/>
</dbReference>
<comment type="similarity">
    <text evidence="2 8">Belongs to the heat shock protein 90 family.</text>
</comment>
<evidence type="ECO:0000256" key="7">
    <source>
        <dbReference type="ARBA" id="ARBA00023186"/>
    </source>
</evidence>
<evidence type="ECO:0000256" key="6">
    <source>
        <dbReference type="ARBA" id="ARBA00023016"/>
    </source>
</evidence>
<feature type="binding site" evidence="9">
    <location>
        <position position="31"/>
    </location>
    <ligand>
        <name>ATP</name>
        <dbReference type="ChEBI" id="CHEBI:30616"/>
    </ligand>
</feature>
<dbReference type="InterPro" id="IPR020568">
    <property type="entry name" value="Ribosomal_Su5_D2-typ_SF"/>
</dbReference>
<evidence type="ECO:0000256" key="4">
    <source>
        <dbReference type="ARBA" id="ARBA00022741"/>
    </source>
</evidence>
<dbReference type="FunFam" id="1.20.120.790:FF:000006">
    <property type="entry name" value="Chaperone protein HtpG"/>
    <property type="match status" value="1"/>
</dbReference>
<dbReference type="Pfam" id="PF13589">
    <property type="entry name" value="HATPase_c_3"/>
    <property type="match status" value="1"/>
</dbReference>
<evidence type="ECO:0000256" key="1">
    <source>
        <dbReference type="ARBA" id="ARBA00004496"/>
    </source>
</evidence>
<comment type="caution">
    <text evidence="8">Lacks conserved residue(s) required for the propagation of feature annotation.</text>
</comment>
<keyword evidence="3 8" id="KW-0963">Cytoplasm</keyword>
<dbReference type="OrthoDB" id="9802640at2"/>
<evidence type="ECO:0000256" key="5">
    <source>
        <dbReference type="ARBA" id="ARBA00022840"/>
    </source>
</evidence>
<dbReference type="Gene3D" id="3.40.50.11260">
    <property type="match status" value="1"/>
</dbReference>
<dbReference type="PROSITE" id="PS00298">
    <property type="entry name" value="HSP90"/>
    <property type="match status" value="1"/>
</dbReference>
<keyword evidence="10" id="KW-0175">Coiled coil</keyword>
<dbReference type="Proteomes" id="UP000005707">
    <property type="component" value="Unassembled WGS sequence"/>
</dbReference>
<protein>
    <recommendedName>
        <fullName evidence="8">Chaperone protein HtpG</fullName>
    </recommendedName>
    <alternativeName>
        <fullName evidence="8">Heat shock protein HtpG</fullName>
    </alternativeName>
    <alternativeName>
        <fullName evidence="8">High temperature protein G</fullName>
    </alternativeName>
</protein>
<evidence type="ECO:0000256" key="9">
    <source>
        <dbReference type="PIRSR" id="PIRSR002583-1"/>
    </source>
</evidence>
<dbReference type="AlphaFoldDB" id="U2FLC2"/>
<dbReference type="NCBIfam" id="NF003555">
    <property type="entry name" value="PRK05218.1"/>
    <property type="match status" value="1"/>
</dbReference>
<reference evidence="12 13" key="1">
    <citation type="journal article" date="2011" name="J. Bacteriol.">
        <title>Genome sequence of Haloplasma contractile, an unusual contractile bacterium from a deep-sea anoxic brine lake.</title>
        <authorList>
            <person name="Antunes A."/>
            <person name="Alam I."/>
            <person name="El Dorry H."/>
            <person name="Siam R."/>
            <person name="Robertson A."/>
            <person name="Bajic V.B."/>
            <person name="Stingl U."/>
        </authorList>
    </citation>
    <scope>NUCLEOTIDE SEQUENCE [LARGE SCALE GENOMIC DNA]</scope>
    <source>
        <strain evidence="12 13">SSD-17B</strain>
    </source>
</reference>
<dbReference type="FunCoup" id="U2FLC2">
    <property type="interactions" value="283"/>
</dbReference>
<evidence type="ECO:0000256" key="8">
    <source>
        <dbReference type="HAMAP-Rule" id="MF_00505"/>
    </source>
</evidence>
<keyword evidence="13" id="KW-1185">Reference proteome</keyword>
<feature type="binding site" evidence="9">
    <location>
        <position position="81"/>
    </location>
    <ligand>
        <name>ATP</name>
        <dbReference type="ChEBI" id="CHEBI:30616"/>
    </ligand>
</feature>
<dbReference type="PRINTS" id="PR00775">
    <property type="entry name" value="HEATSHOCK90"/>
</dbReference>
<comment type="caution">
    <text evidence="12">The sequence shown here is derived from an EMBL/GenBank/DDBJ whole genome shotgun (WGS) entry which is preliminary data.</text>
</comment>
<evidence type="ECO:0000313" key="13">
    <source>
        <dbReference type="Proteomes" id="UP000005707"/>
    </source>
</evidence>
<name>U2FLC2_9MOLU</name>
<dbReference type="EMBL" id="AFNU02000006">
    <property type="protein sequence ID" value="ERJ11994.1"/>
    <property type="molecule type" value="Genomic_DNA"/>
</dbReference>
<dbReference type="Gene3D" id="3.30.230.80">
    <property type="match status" value="1"/>
</dbReference>
<feature type="coiled-coil region" evidence="10">
    <location>
        <begin position="495"/>
        <end position="522"/>
    </location>
</feature>
<proteinExistence type="inferred from homology"/>
<accession>U2FLC2</accession>
<dbReference type="GO" id="GO:0140662">
    <property type="term" value="F:ATP-dependent protein folding chaperone"/>
    <property type="evidence" value="ECO:0007669"/>
    <property type="project" value="InterPro"/>
</dbReference>
<dbReference type="SUPFAM" id="SSF55874">
    <property type="entry name" value="ATPase domain of HSP90 chaperone/DNA topoisomerase II/histidine kinase"/>
    <property type="match status" value="1"/>
</dbReference>
<evidence type="ECO:0000256" key="3">
    <source>
        <dbReference type="ARBA" id="ARBA00022490"/>
    </source>
</evidence>
<keyword evidence="7 8" id="KW-0143">Chaperone</keyword>
<dbReference type="eggNOG" id="COG0326">
    <property type="taxonomic scope" value="Bacteria"/>
</dbReference>
<organism evidence="12 13">
    <name type="scientific">Haloplasma contractile SSD-17B</name>
    <dbReference type="NCBI Taxonomy" id="1033810"/>
    <lineage>
        <taxon>Bacteria</taxon>
        <taxon>Bacillati</taxon>
        <taxon>Mycoplasmatota</taxon>
        <taxon>Mollicutes</taxon>
        <taxon>Haloplasmatales</taxon>
        <taxon>Haloplasmataceae</taxon>
        <taxon>Haloplasma</taxon>
    </lineage>
</organism>
<keyword evidence="4 8" id="KW-0547">Nucleotide-binding</keyword>
<dbReference type="InterPro" id="IPR003594">
    <property type="entry name" value="HATPase_dom"/>
</dbReference>
<dbReference type="InterPro" id="IPR037196">
    <property type="entry name" value="HSP90_C"/>
</dbReference>
<dbReference type="SMART" id="SM00387">
    <property type="entry name" value="HATPase_c"/>
    <property type="match status" value="1"/>
</dbReference>
<feature type="binding site" evidence="9">
    <location>
        <position position="76"/>
    </location>
    <ligand>
        <name>ATP</name>
        <dbReference type="ChEBI" id="CHEBI:30616"/>
    </ligand>
</feature>
<dbReference type="InParanoid" id="U2FLC2"/>
<feature type="region of interest" description="C" evidence="8">
    <location>
        <begin position="560"/>
        <end position="638"/>
    </location>
</feature>